<protein>
    <submittedName>
        <fullName evidence="1">Uncharacterized protein</fullName>
    </submittedName>
</protein>
<proteinExistence type="predicted"/>
<gene>
    <name evidence="1" type="ORF">NIES2135_50220</name>
</gene>
<organism evidence="1 2">
    <name type="scientific">Leptolyngbya boryana NIES-2135</name>
    <dbReference type="NCBI Taxonomy" id="1973484"/>
    <lineage>
        <taxon>Bacteria</taxon>
        <taxon>Bacillati</taxon>
        <taxon>Cyanobacteriota</taxon>
        <taxon>Cyanophyceae</taxon>
        <taxon>Leptolyngbyales</taxon>
        <taxon>Leptolyngbyaceae</taxon>
        <taxon>Leptolyngbya group</taxon>
        <taxon>Leptolyngbya</taxon>
    </lineage>
</organism>
<name>A0A1Z4JN18_LEPBY</name>
<reference evidence="1 2" key="1">
    <citation type="submission" date="2017-06" db="EMBL/GenBank/DDBJ databases">
        <title>Genome sequencing of cyanobaciteial culture collection at National Institute for Environmental Studies (NIES).</title>
        <authorList>
            <person name="Hirose Y."/>
            <person name="Shimura Y."/>
            <person name="Fujisawa T."/>
            <person name="Nakamura Y."/>
            <person name="Kawachi M."/>
        </authorList>
    </citation>
    <scope>NUCLEOTIDE SEQUENCE [LARGE SCALE GENOMIC DNA]</scope>
    <source>
        <strain evidence="1 2">NIES-2135</strain>
    </source>
</reference>
<accession>A0A1Z4JN18</accession>
<dbReference type="AlphaFoldDB" id="A0A1Z4JN18"/>
<dbReference type="Proteomes" id="UP000217895">
    <property type="component" value="Chromosome"/>
</dbReference>
<evidence type="ECO:0000313" key="1">
    <source>
        <dbReference type="EMBL" id="BAY58149.1"/>
    </source>
</evidence>
<dbReference type="EMBL" id="AP018203">
    <property type="protein sequence ID" value="BAY58149.1"/>
    <property type="molecule type" value="Genomic_DNA"/>
</dbReference>
<keyword evidence="2" id="KW-1185">Reference proteome</keyword>
<sequence length="48" mass="5591">MQVARLHQINFLKQPDINSFNRQQSQFTELAQEQFTDVEGGKILQKSV</sequence>
<evidence type="ECO:0000313" key="2">
    <source>
        <dbReference type="Proteomes" id="UP000217895"/>
    </source>
</evidence>